<dbReference type="STRING" id="135651.G0NAN9"/>
<evidence type="ECO:0000259" key="7">
    <source>
        <dbReference type="PROSITE" id="PS50157"/>
    </source>
</evidence>
<gene>
    <name evidence="8" type="ORF">CAEBREN_32842</name>
</gene>
<dbReference type="AlphaFoldDB" id="G0NAN9"/>
<dbReference type="PROSITE" id="PS00028">
    <property type="entry name" value="ZINC_FINGER_C2H2_1"/>
    <property type="match status" value="4"/>
</dbReference>
<reference evidence="9" key="1">
    <citation type="submission" date="2011-07" db="EMBL/GenBank/DDBJ databases">
        <authorList>
            <consortium name="Caenorhabditis brenneri Sequencing and Analysis Consortium"/>
            <person name="Wilson R.K."/>
        </authorList>
    </citation>
    <scope>NUCLEOTIDE SEQUENCE [LARGE SCALE GENOMIC DNA]</scope>
    <source>
        <strain evidence="9">PB2801</strain>
    </source>
</reference>
<evidence type="ECO:0000256" key="6">
    <source>
        <dbReference type="SAM" id="MobiDB-lite"/>
    </source>
</evidence>
<keyword evidence="4" id="KW-0862">Zinc</keyword>
<dbReference type="InterPro" id="IPR036236">
    <property type="entry name" value="Znf_C2H2_sf"/>
</dbReference>
<dbReference type="SUPFAM" id="SSF57667">
    <property type="entry name" value="beta-beta-alpha zinc fingers"/>
    <property type="match status" value="4"/>
</dbReference>
<evidence type="ECO:0000256" key="3">
    <source>
        <dbReference type="ARBA" id="ARBA00022771"/>
    </source>
</evidence>
<sequence>MIPSIGNEPSSSSSSSEDEDSDDEYREEEGAIENKESEEEGEVENELSDVEKTEKTKEGKHECPYCEKKFRFPNKLREHVIVHKSNRFECNECNSKFDTINQLRTHQKLRHSQASHKCSQCSYTSVWTSLFQHRNSITIQRLADVRRHFIQNHVDGVPCTVVGCGIRIAKNRLKAHLKEVHGPAVNTPPPRPIRAKLSFNTCPKCDYKPDESIFDAEEQHKDLMRHIEAHEKKGRSICPFGCGATIIAEENQNHWTKCTKFNSDVPSTSTPRLVEESCHDTNTVTSQSVSSEYPDNTDSETFPTSSQGISASLNEIELDEKNEETIREPPQKKRKSGSRRRGEFNCHLCEKTFTMIDNLRKHIRSFHSENSKKEVKKYVRKTNQFKCDRKSTNEETCGKTFRTEQALQDHFNVHDDLKPYKCLTCNQAFHARDRFAVHLSKYHLTSIKDLTANDTQFREKNEIPGESTPATS</sequence>
<evidence type="ECO:0000256" key="2">
    <source>
        <dbReference type="ARBA" id="ARBA00022737"/>
    </source>
</evidence>
<dbReference type="OrthoDB" id="3437960at2759"/>
<dbReference type="FunCoup" id="G0NAN9">
    <property type="interactions" value="368"/>
</dbReference>
<feature type="domain" description="C2H2-type" evidence="7">
    <location>
        <begin position="420"/>
        <end position="443"/>
    </location>
</feature>
<evidence type="ECO:0000256" key="4">
    <source>
        <dbReference type="ARBA" id="ARBA00022833"/>
    </source>
</evidence>
<evidence type="ECO:0000313" key="9">
    <source>
        <dbReference type="Proteomes" id="UP000008068"/>
    </source>
</evidence>
<keyword evidence="1" id="KW-0479">Metal-binding</keyword>
<feature type="region of interest" description="Disordered" evidence="6">
    <location>
        <begin position="264"/>
        <end position="339"/>
    </location>
</feature>
<feature type="domain" description="C2H2-type" evidence="7">
    <location>
        <begin position="344"/>
        <end position="372"/>
    </location>
</feature>
<dbReference type="GO" id="GO:0008270">
    <property type="term" value="F:zinc ion binding"/>
    <property type="evidence" value="ECO:0007669"/>
    <property type="project" value="UniProtKB-KW"/>
</dbReference>
<keyword evidence="9" id="KW-1185">Reference proteome</keyword>
<dbReference type="InParanoid" id="G0NAN9"/>
<dbReference type="InterPro" id="IPR013087">
    <property type="entry name" value="Znf_C2H2_type"/>
</dbReference>
<dbReference type="eggNOG" id="KOG1721">
    <property type="taxonomic scope" value="Eukaryota"/>
</dbReference>
<proteinExistence type="predicted"/>
<feature type="compositionally biased region" description="Acidic residues" evidence="6">
    <location>
        <begin position="36"/>
        <end position="48"/>
    </location>
</feature>
<keyword evidence="3 5" id="KW-0863">Zinc-finger</keyword>
<dbReference type="Pfam" id="PF00096">
    <property type="entry name" value="zf-C2H2"/>
    <property type="match status" value="1"/>
</dbReference>
<dbReference type="Gene3D" id="3.30.160.60">
    <property type="entry name" value="Classic Zinc Finger"/>
    <property type="match status" value="3"/>
</dbReference>
<protein>
    <recommendedName>
        <fullName evidence="7">C2H2-type domain-containing protein</fullName>
    </recommendedName>
</protein>
<dbReference type="HOGENOM" id="CLU_584268_0_0_1"/>
<evidence type="ECO:0000313" key="8">
    <source>
        <dbReference type="EMBL" id="EGT56343.1"/>
    </source>
</evidence>
<evidence type="ECO:0000256" key="1">
    <source>
        <dbReference type="ARBA" id="ARBA00022723"/>
    </source>
</evidence>
<dbReference type="Pfam" id="PF13912">
    <property type="entry name" value="zf-C2H2_6"/>
    <property type="match status" value="2"/>
</dbReference>
<dbReference type="PANTHER" id="PTHR24379:SF117">
    <property type="entry name" value="ZINC FINGER PROTEIN WECKLE"/>
    <property type="match status" value="1"/>
</dbReference>
<feature type="domain" description="C2H2-type" evidence="7">
    <location>
        <begin position="61"/>
        <end position="88"/>
    </location>
</feature>
<dbReference type="Proteomes" id="UP000008068">
    <property type="component" value="Unassembled WGS sequence"/>
</dbReference>
<accession>G0NAN9</accession>
<keyword evidence="2" id="KW-0677">Repeat</keyword>
<feature type="region of interest" description="Disordered" evidence="6">
    <location>
        <begin position="1"/>
        <end position="56"/>
    </location>
</feature>
<evidence type="ECO:0000256" key="5">
    <source>
        <dbReference type="PROSITE-ProRule" id="PRU00042"/>
    </source>
</evidence>
<dbReference type="EMBL" id="GL379855">
    <property type="protein sequence ID" value="EGT56343.1"/>
    <property type="molecule type" value="Genomic_DNA"/>
</dbReference>
<feature type="domain" description="C2H2-type" evidence="7">
    <location>
        <begin position="88"/>
        <end position="116"/>
    </location>
</feature>
<name>G0NAN9_CAEBE</name>
<organism evidence="9">
    <name type="scientific">Caenorhabditis brenneri</name>
    <name type="common">Nematode worm</name>
    <dbReference type="NCBI Taxonomy" id="135651"/>
    <lineage>
        <taxon>Eukaryota</taxon>
        <taxon>Metazoa</taxon>
        <taxon>Ecdysozoa</taxon>
        <taxon>Nematoda</taxon>
        <taxon>Chromadorea</taxon>
        <taxon>Rhabditida</taxon>
        <taxon>Rhabditina</taxon>
        <taxon>Rhabditomorpha</taxon>
        <taxon>Rhabditoidea</taxon>
        <taxon>Rhabditidae</taxon>
        <taxon>Peloderinae</taxon>
        <taxon>Caenorhabditis</taxon>
    </lineage>
</organism>
<dbReference type="PROSITE" id="PS50157">
    <property type="entry name" value="ZINC_FINGER_C2H2_2"/>
    <property type="match status" value="5"/>
</dbReference>
<feature type="compositionally biased region" description="Acidic residues" evidence="6">
    <location>
        <begin position="16"/>
        <end position="27"/>
    </location>
</feature>
<dbReference type="PANTHER" id="PTHR24379">
    <property type="entry name" value="KRAB AND ZINC FINGER DOMAIN-CONTAINING"/>
    <property type="match status" value="1"/>
</dbReference>
<feature type="domain" description="C2H2-type" evidence="7">
    <location>
        <begin position="385"/>
        <end position="419"/>
    </location>
</feature>
<feature type="compositionally biased region" description="Polar residues" evidence="6">
    <location>
        <begin position="280"/>
        <end position="313"/>
    </location>
</feature>
<dbReference type="SMART" id="SM00355">
    <property type="entry name" value="ZnF_C2H2"/>
    <property type="match status" value="6"/>
</dbReference>